<dbReference type="EMBL" id="CAADRP010001735">
    <property type="protein sequence ID" value="VFU50697.1"/>
    <property type="molecule type" value="Genomic_DNA"/>
</dbReference>
<evidence type="ECO:0000259" key="1">
    <source>
        <dbReference type="PROSITE" id="PS50234"/>
    </source>
</evidence>
<dbReference type="Pfam" id="PF13768">
    <property type="entry name" value="VWA_3"/>
    <property type="match status" value="1"/>
</dbReference>
<evidence type="ECO:0000313" key="2">
    <source>
        <dbReference type="EMBL" id="VFU50697.1"/>
    </source>
</evidence>
<dbReference type="PANTHER" id="PTHR46503:SF1">
    <property type="entry name" value="INTER-ALPHA-TRYPSIN INHIBITOR HEAVY CHAIN-LIKE PROTEIN"/>
    <property type="match status" value="1"/>
</dbReference>
<dbReference type="SUPFAM" id="SSF53300">
    <property type="entry name" value="vWA-like"/>
    <property type="match status" value="1"/>
</dbReference>
<dbReference type="AlphaFoldDB" id="A0A6N2MR92"/>
<dbReference type="InterPro" id="IPR036465">
    <property type="entry name" value="vWFA_dom_sf"/>
</dbReference>
<proteinExistence type="predicted"/>
<sequence>MAEEFGRSVEDGLKLSRRIYLGKDRAVTPPKPPSHMDKSPAAFLPTAPMVYAVISDPGIVDNPDIPSYQPHVYGRCDPPALIPLQMNRIELEADSYLDTAFVKISGSWRVHCVMGSKSCDCRLASMASSGSILGVEIEASRKLYYTEMIAIEDRKYLEKEARLENGGFLKPDTFTITIPKESTLSIKVSWMQKLLYHNGEFSLIVPFSFPDYVTPHVKKLPRKEKIQLNVNTGTGTEIVCKTTSHLLKELRREVGKLGFLYESEVLTWTNIDFTFSYAVSFSHIFGGVLLQTPSVHDVDQRDMFCVYLFPGGHHSRKVFRKEIVFVVDISGSMVGEPLEGTKNAITAALTNLDSLDSFNIIAFNGETYLFSSSMELASEDTVERAVEWMSMNFIAGGISSKTDLNIKMPIILNTDLNIKMPAILATEMLSKSRGSIPFIFLVTDGAVEDERHICDIMKSHLTGGGLICPRICTFGIGSYCNHHFLRMLAMISRGHYDAAYYIDSVESRMQKLLSRISSTIIANITIKAFDDLDEVEVYPSRIPDLSSDNPLIVSGRCQGNFPDTVVAIGIFGDLSNFSLDLKVQKAKDIPLHSVSAKQQIDVLTAQAWFSENKQLEDCSSYPPELFKSIDSGHVAYKLVWVAKLSIQTGVISEYTSMSLLETDRGNQVAESPGVHKVSHLNSQVKTPSTALPTSEIKLPDLLLVHLSQQANPQKVESQGRRRILPRNLGAGFGDLTATAENIRPGAEESKLPEAAEIIIKAASNCCSKLRQDKQRIRNSLNTALHCSGVHWLLRVLLRYMLRRAGLTLRT</sequence>
<dbReference type="SMART" id="SM00327">
    <property type="entry name" value="VWA"/>
    <property type="match status" value="1"/>
</dbReference>
<dbReference type="InterPro" id="IPR002035">
    <property type="entry name" value="VWF_A"/>
</dbReference>
<name>A0A6N2MR92_SALVM</name>
<reference evidence="2" key="1">
    <citation type="submission" date="2019-03" db="EMBL/GenBank/DDBJ databases">
        <authorList>
            <person name="Mank J."/>
            <person name="Almeida P."/>
        </authorList>
    </citation>
    <scope>NUCLEOTIDE SEQUENCE</scope>
    <source>
        <strain evidence="2">78183</strain>
    </source>
</reference>
<organism evidence="2">
    <name type="scientific">Salix viminalis</name>
    <name type="common">Common osier</name>
    <name type="synonym">Basket willow</name>
    <dbReference type="NCBI Taxonomy" id="40686"/>
    <lineage>
        <taxon>Eukaryota</taxon>
        <taxon>Viridiplantae</taxon>
        <taxon>Streptophyta</taxon>
        <taxon>Embryophyta</taxon>
        <taxon>Tracheophyta</taxon>
        <taxon>Spermatophyta</taxon>
        <taxon>Magnoliopsida</taxon>
        <taxon>eudicotyledons</taxon>
        <taxon>Gunneridae</taxon>
        <taxon>Pentapetalae</taxon>
        <taxon>rosids</taxon>
        <taxon>fabids</taxon>
        <taxon>Malpighiales</taxon>
        <taxon>Salicaceae</taxon>
        <taxon>Saliceae</taxon>
        <taxon>Salix</taxon>
    </lineage>
</organism>
<dbReference type="PROSITE" id="PS50234">
    <property type="entry name" value="VWFA"/>
    <property type="match status" value="1"/>
</dbReference>
<dbReference type="PANTHER" id="PTHR46503">
    <property type="entry name" value="INTER-ALPHA-TRYPSIN INHIBITOR HEAVY CHAIN-LIKE PROTEIN"/>
    <property type="match status" value="1"/>
</dbReference>
<feature type="domain" description="VWFA" evidence="1">
    <location>
        <begin position="322"/>
        <end position="516"/>
    </location>
</feature>
<dbReference type="Gene3D" id="3.40.50.410">
    <property type="entry name" value="von Willebrand factor, type A domain"/>
    <property type="match status" value="1"/>
</dbReference>
<accession>A0A6N2MR92</accession>
<gene>
    <name evidence="2" type="ORF">SVIM_LOCUS338658</name>
</gene>
<protein>
    <recommendedName>
        <fullName evidence="1">VWFA domain-containing protein</fullName>
    </recommendedName>
</protein>